<sequence length="109" mass="12981">MLGLLGNTTLVCWITGTALAFLMLLWLMALCLFHRSQEHDVERNRVQQARPRLFHGRRLRLPRLVHHHHHHHVTGVTSVGVHHHHHHSPHRLHHHKHHHRHHHAHGARR</sequence>
<keyword evidence="2" id="KW-0812">Transmembrane</keyword>
<name>A0A6P5PM78_MUSCR</name>
<dbReference type="AlphaFoldDB" id="A0A6P5PM78"/>
<dbReference type="Proteomes" id="UP000515126">
    <property type="component" value="Chromosome 4"/>
</dbReference>
<feature type="transmembrane region" description="Helical" evidence="2">
    <location>
        <begin position="12"/>
        <end position="33"/>
    </location>
</feature>
<dbReference type="RefSeq" id="XP_021017237.1">
    <property type="nucleotide sequence ID" value="XM_021161578.1"/>
</dbReference>
<evidence type="ECO:0000313" key="3">
    <source>
        <dbReference type="Proteomes" id="UP000515126"/>
    </source>
</evidence>
<keyword evidence="2" id="KW-0472">Membrane</keyword>
<dbReference type="PANTHER" id="PTHR23009:SF2">
    <property type="entry name" value="HISTIDINE-RICH CARBOXYL TERMINUS PROTEIN 1"/>
    <property type="match status" value="1"/>
</dbReference>
<evidence type="ECO:0000256" key="1">
    <source>
        <dbReference type="SAM" id="MobiDB-lite"/>
    </source>
</evidence>
<dbReference type="CTD" id="646962"/>
<dbReference type="InterPro" id="IPR031506">
    <property type="entry name" value="HRCT1"/>
</dbReference>
<accession>A0A6P5PM78</accession>
<dbReference type="Pfam" id="PF15758">
    <property type="entry name" value="HRCT1"/>
    <property type="match status" value="1"/>
</dbReference>
<dbReference type="KEGG" id="mcal:110293713"/>
<gene>
    <name evidence="4" type="primary">Hrct1</name>
</gene>
<reference evidence="4" key="1">
    <citation type="submission" date="2025-08" db="UniProtKB">
        <authorList>
            <consortium name="RefSeq"/>
        </authorList>
    </citation>
    <scope>IDENTIFICATION</scope>
</reference>
<keyword evidence="3" id="KW-1185">Reference proteome</keyword>
<proteinExistence type="predicted"/>
<dbReference type="GeneID" id="110293713"/>
<dbReference type="PANTHER" id="PTHR23009">
    <property type="match status" value="1"/>
</dbReference>
<feature type="region of interest" description="Disordered" evidence="1">
    <location>
        <begin position="77"/>
        <end position="109"/>
    </location>
</feature>
<evidence type="ECO:0000313" key="4">
    <source>
        <dbReference type="RefSeq" id="XP_021017237.1"/>
    </source>
</evidence>
<organism evidence="3 4">
    <name type="scientific">Mus caroli</name>
    <name type="common">Ryukyu mouse</name>
    <name type="synonym">Ricefield mouse</name>
    <dbReference type="NCBI Taxonomy" id="10089"/>
    <lineage>
        <taxon>Eukaryota</taxon>
        <taxon>Metazoa</taxon>
        <taxon>Chordata</taxon>
        <taxon>Craniata</taxon>
        <taxon>Vertebrata</taxon>
        <taxon>Euteleostomi</taxon>
        <taxon>Mammalia</taxon>
        <taxon>Eutheria</taxon>
        <taxon>Euarchontoglires</taxon>
        <taxon>Glires</taxon>
        <taxon>Rodentia</taxon>
        <taxon>Myomorpha</taxon>
        <taxon>Muroidea</taxon>
        <taxon>Muridae</taxon>
        <taxon>Murinae</taxon>
        <taxon>Mus</taxon>
        <taxon>Mus</taxon>
    </lineage>
</organism>
<keyword evidence="2" id="KW-1133">Transmembrane helix</keyword>
<feature type="compositionally biased region" description="Basic residues" evidence="1">
    <location>
        <begin position="81"/>
        <end position="109"/>
    </location>
</feature>
<protein>
    <submittedName>
        <fullName evidence="4">Histidine-rich carboxyl terminus protein 1</fullName>
    </submittedName>
</protein>
<evidence type="ECO:0000256" key="2">
    <source>
        <dbReference type="SAM" id="Phobius"/>
    </source>
</evidence>